<feature type="binding site" evidence="20">
    <location>
        <position position="170"/>
    </location>
    <ligand>
        <name>Zn(2+)</name>
        <dbReference type="ChEBI" id="CHEBI:29105"/>
        <label>1</label>
    </ligand>
</feature>
<dbReference type="InterPro" id="IPR024079">
    <property type="entry name" value="MetalloPept_cat_dom_sf"/>
</dbReference>
<feature type="binding site" evidence="19">
    <location>
        <position position="230"/>
    </location>
    <ligand>
        <name>Zn(2+)</name>
        <dbReference type="ChEBI" id="CHEBI:29105"/>
        <label>2</label>
        <note>catalytic</note>
    </ligand>
</feature>
<dbReference type="GO" id="GO:0008270">
    <property type="term" value="F:zinc ion binding"/>
    <property type="evidence" value="ECO:0007669"/>
    <property type="project" value="InterPro"/>
</dbReference>
<evidence type="ECO:0000256" key="20">
    <source>
        <dbReference type="PIRSR" id="PIRSR621190-2"/>
    </source>
</evidence>
<reference evidence="27" key="1">
    <citation type="submission" date="2025-08" db="UniProtKB">
        <authorList>
            <consortium name="Ensembl"/>
        </authorList>
    </citation>
    <scope>IDENTIFICATION</scope>
</reference>
<reference evidence="27" key="2">
    <citation type="submission" date="2025-09" db="UniProtKB">
        <authorList>
            <consortium name="Ensembl"/>
        </authorList>
    </citation>
    <scope>IDENTIFICATION</scope>
</reference>
<dbReference type="GO" id="GO:0030574">
    <property type="term" value="P:collagen catabolic process"/>
    <property type="evidence" value="ECO:0007669"/>
    <property type="project" value="UniProtKB-KW"/>
</dbReference>
<evidence type="ECO:0000256" key="6">
    <source>
        <dbReference type="ARBA" id="ARBA00022723"/>
    </source>
</evidence>
<dbReference type="Pfam" id="PF00045">
    <property type="entry name" value="Hemopexin"/>
    <property type="match status" value="3"/>
</dbReference>
<dbReference type="InterPro" id="IPR018486">
    <property type="entry name" value="Hemopexin_CS"/>
</dbReference>
<keyword evidence="5" id="KW-0645">Protease</keyword>
<keyword evidence="7 25" id="KW-0732">Signal</keyword>
<dbReference type="GO" id="GO:0031334">
    <property type="term" value="P:positive regulation of protein-containing complex assembly"/>
    <property type="evidence" value="ECO:0007669"/>
    <property type="project" value="Ensembl"/>
</dbReference>
<keyword evidence="15 21" id="KW-1015">Disulfide bond</keyword>
<dbReference type="Gene3D" id="3.40.390.10">
    <property type="entry name" value="Collagenase (Catalytic Domain)"/>
    <property type="match status" value="1"/>
</dbReference>
<evidence type="ECO:0000313" key="28">
    <source>
        <dbReference type="Proteomes" id="UP000694398"/>
    </source>
</evidence>
<feature type="signal peptide" evidence="25">
    <location>
        <begin position="1"/>
        <end position="19"/>
    </location>
</feature>
<evidence type="ECO:0000256" key="17">
    <source>
        <dbReference type="ARBA" id="ARBA00038924"/>
    </source>
</evidence>
<dbReference type="PIRSF" id="PIRSF001191">
    <property type="entry name" value="Peptidase_M10A_matrix"/>
    <property type="match status" value="1"/>
</dbReference>
<dbReference type="Pfam" id="PF01471">
    <property type="entry name" value="PG_binding_1"/>
    <property type="match status" value="1"/>
</dbReference>
<evidence type="ECO:0000256" key="4">
    <source>
        <dbReference type="ARBA" id="ARBA00022530"/>
    </source>
</evidence>
<dbReference type="InterPro" id="IPR001818">
    <property type="entry name" value="Pept_M10_metallopeptidase"/>
</dbReference>
<feature type="chain" id="PRO_5034646756" description="interstitial collagenase" evidence="25">
    <location>
        <begin position="20"/>
        <end position="478"/>
    </location>
</feature>
<dbReference type="Proteomes" id="UP000694398">
    <property type="component" value="Unassembled WGS sequence"/>
</dbReference>
<dbReference type="SUPFAM" id="SSF50923">
    <property type="entry name" value="Hemopexin-like domain"/>
    <property type="match status" value="1"/>
</dbReference>
<evidence type="ECO:0000256" key="3">
    <source>
        <dbReference type="ARBA" id="ARBA00022525"/>
    </source>
</evidence>
<evidence type="ECO:0000256" key="2">
    <source>
        <dbReference type="ARBA" id="ARBA00010370"/>
    </source>
</evidence>
<feature type="binding site" evidence="20">
    <location>
        <position position="158"/>
    </location>
    <ligand>
        <name>Ca(2+)</name>
        <dbReference type="ChEBI" id="CHEBI:29108"/>
        <label>2</label>
    </ligand>
</feature>
<feature type="binding site" evidence="20">
    <location>
        <position position="175"/>
    </location>
    <ligand>
        <name>Ca(2+)</name>
        <dbReference type="ChEBI" id="CHEBI:29108"/>
        <label>3</label>
    </ligand>
</feature>
<keyword evidence="8" id="KW-0677">Repeat</keyword>
<comment type="cofactor">
    <cofactor evidence="20">
        <name>Zn(2+)</name>
        <dbReference type="ChEBI" id="CHEBI:29105"/>
    </cofactor>
    <text evidence="20">Binds 2 Zn(2+) ions per subunit.</text>
</comment>
<feature type="binding site" evidence="20">
    <location>
        <position position="293"/>
    </location>
    <ligand>
        <name>Ca(2+)</name>
        <dbReference type="ChEBI" id="CHEBI:29108"/>
        <label>5</label>
    </ligand>
</feature>
<keyword evidence="12" id="KW-0482">Metalloprotease</keyword>
<keyword evidence="6 19" id="KW-0479">Metal-binding</keyword>
<dbReference type="GO" id="GO:0006508">
    <property type="term" value="P:proteolysis"/>
    <property type="evidence" value="ECO:0007669"/>
    <property type="project" value="UniProtKB-KW"/>
</dbReference>
<keyword evidence="11 20" id="KW-0106">Calcium</keyword>
<feature type="repeat" description="Hemopexin" evidence="24">
    <location>
        <begin position="338"/>
        <end position="384"/>
    </location>
</feature>
<dbReference type="SUPFAM" id="SSF55486">
    <property type="entry name" value="Metalloproteases ('zincins'), catalytic domain"/>
    <property type="match status" value="1"/>
</dbReference>
<evidence type="ECO:0000256" key="24">
    <source>
        <dbReference type="PROSITE-ProRule" id="PRU01011"/>
    </source>
</evidence>
<evidence type="ECO:0000256" key="21">
    <source>
        <dbReference type="PIRSR" id="PIRSR621190-3"/>
    </source>
</evidence>
<keyword evidence="4" id="KW-0272">Extracellular matrix</keyword>
<dbReference type="InterPro" id="IPR018487">
    <property type="entry name" value="Hemopexin-like_repeat"/>
</dbReference>
<evidence type="ECO:0000256" key="7">
    <source>
        <dbReference type="ARBA" id="ARBA00022729"/>
    </source>
</evidence>
<keyword evidence="9" id="KW-0378">Hydrolase</keyword>
<comment type="catalytic activity">
    <reaction evidence="16">
        <text>Cleavage of the triple helix of collagen at about three-quarters of the length of the molecule from the N-terminus, at 775-Gly-|-Ile-776 in the alpha1(I) chain. Cleaves synthetic substrates and alpha-macroglobulins at bonds where P1' is a hydrophobic residue.</text>
        <dbReference type="EC" id="3.4.24.7"/>
    </reaction>
</comment>
<comment type="similarity">
    <text evidence="2">Belongs to the peptidase M10A family.</text>
</comment>
<feature type="binding site" evidence="20">
    <location>
        <position position="342"/>
    </location>
    <ligand>
        <name>Ca(2+)</name>
        <dbReference type="ChEBI" id="CHEBI:29108"/>
        <label>4</label>
    </ligand>
</feature>
<feature type="binding site" evidence="20">
    <location>
        <position position="344"/>
    </location>
    <ligand>
        <name>Ca(2+)</name>
        <dbReference type="ChEBI" id="CHEBI:29108"/>
        <label>5</label>
    </ligand>
</feature>
<dbReference type="InterPro" id="IPR036375">
    <property type="entry name" value="Hemopexin-like_dom_sf"/>
</dbReference>
<evidence type="ECO:0000313" key="27">
    <source>
        <dbReference type="Ensembl" id="ENSCLAP00000016742.1"/>
    </source>
</evidence>
<organism evidence="27 28">
    <name type="scientific">Chinchilla lanigera</name>
    <name type="common">Long-tailed chinchilla</name>
    <name type="synonym">Chinchilla villidera</name>
    <dbReference type="NCBI Taxonomy" id="34839"/>
    <lineage>
        <taxon>Eukaryota</taxon>
        <taxon>Metazoa</taxon>
        <taxon>Chordata</taxon>
        <taxon>Craniata</taxon>
        <taxon>Vertebrata</taxon>
        <taxon>Euteleostomi</taxon>
        <taxon>Mammalia</taxon>
        <taxon>Eutheria</taxon>
        <taxon>Euarchontoglires</taxon>
        <taxon>Glires</taxon>
        <taxon>Rodentia</taxon>
        <taxon>Hystricomorpha</taxon>
        <taxon>Chinchillidae</taxon>
        <taxon>Chinchilla</taxon>
    </lineage>
</organism>
<dbReference type="PROSITE" id="PS00024">
    <property type="entry name" value="HEMOPEXIN"/>
    <property type="match status" value="1"/>
</dbReference>
<dbReference type="PROSITE" id="PS00546">
    <property type="entry name" value="CYSTEINE_SWITCH"/>
    <property type="match status" value="1"/>
</dbReference>
<dbReference type="SMART" id="SM00235">
    <property type="entry name" value="ZnMc"/>
    <property type="match status" value="1"/>
</dbReference>
<evidence type="ECO:0000259" key="26">
    <source>
        <dbReference type="SMART" id="SM00235"/>
    </source>
</evidence>
<keyword evidence="13" id="KW-0177">Collagen degradation</keyword>
<evidence type="ECO:0000256" key="15">
    <source>
        <dbReference type="ARBA" id="ARBA00023157"/>
    </source>
</evidence>
<dbReference type="EC" id="3.4.24.7" evidence="17"/>
<dbReference type="InterPro" id="IPR006026">
    <property type="entry name" value="Peptidase_Metallo"/>
</dbReference>
<dbReference type="InterPro" id="IPR002477">
    <property type="entry name" value="Peptidoglycan-bd-like"/>
</dbReference>
<evidence type="ECO:0000256" key="11">
    <source>
        <dbReference type="ARBA" id="ARBA00022837"/>
    </source>
</evidence>
<dbReference type="SUPFAM" id="SSF47090">
    <property type="entry name" value="PGBD-like"/>
    <property type="match status" value="1"/>
</dbReference>
<feature type="binding site" evidence="20">
    <location>
        <position position="393"/>
    </location>
    <ligand>
        <name>Ca(2+)</name>
        <dbReference type="ChEBI" id="CHEBI:29108"/>
        <label>5</label>
    </ligand>
</feature>
<feature type="binding site" evidence="20">
    <location>
        <position position="183"/>
    </location>
    <ligand>
        <name>Zn(2+)</name>
        <dbReference type="ChEBI" id="CHEBI:29105"/>
        <label>1</label>
    </ligand>
</feature>
<dbReference type="InterPro" id="IPR033739">
    <property type="entry name" value="M10A_MMP"/>
</dbReference>
<comment type="subcellular location">
    <subcellularLocation>
        <location evidence="1">Secreted</location>
        <location evidence="1">Extracellular space</location>
        <location evidence="1">Extracellular matrix</location>
    </subcellularLocation>
</comment>
<dbReference type="FunFam" id="3.40.390.10:FF:000007">
    <property type="entry name" value="Collagenase 3"/>
    <property type="match status" value="1"/>
</dbReference>
<keyword evidence="10 19" id="KW-0862">Zinc</keyword>
<evidence type="ECO:0000256" key="19">
    <source>
        <dbReference type="PIRSR" id="PIRSR001191-2"/>
    </source>
</evidence>
<dbReference type="Gene3D" id="2.110.10.10">
    <property type="entry name" value="Hemopexin-like domain"/>
    <property type="match status" value="1"/>
</dbReference>
<proteinExistence type="inferred from homology"/>
<feature type="domain" description="Peptidase metallopeptidase" evidence="26">
    <location>
        <begin position="105"/>
        <end position="270"/>
    </location>
</feature>
<feature type="modified residue" description="Phosphotyrosine; by PKDCC" evidence="22">
    <location>
        <position position="373"/>
    </location>
</feature>
<dbReference type="CDD" id="cd00094">
    <property type="entry name" value="HX"/>
    <property type="match status" value="1"/>
</dbReference>
<evidence type="ECO:0000256" key="12">
    <source>
        <dbReference type="ARBA" id="ARBA00023049"/>
    </source>
</evidence>
<feature type="binding site" evidence="20">
    <location>
        <position position="196"/>
    </location>
    <ligand>
        <name>Zn(2+)</name>
        <dbReference type="ChEBI" id="CHEBI:29105"/>
        <label>1</label>
    </ligand>
</feature>
<dbReference type="GO" id="GO:0004222">
    <property type="term" value="F:metalloendopeptidase activity"/>
    <property type="evidence" value="ECO:0007669"/>
    <property type="project" value="UniProtKB-EC"/>
</dbReference>
<dbReference type="InterPro" id="IPR021190">
    <property type="entry name" value="Pept_M10A"/>
</dbReference>
<evidence type="ECO:0000256" key="14">
    <source>
        <dbReference type="ARBA" id="ARBA00023145"/>
    </source>
</evidence>
<name>A0A8C2VJT7_CHILA</name>
<dbReference type="PANTHER" id="PTHR10201">
    <property type="entry name" value="MATRIX METALLOPROTEINASE"/>
    <property type="match status" value="1"/>
</dbReference>
<gene>
    <name evidence="27" type="primary">MMP1</name>
</gene>
<dbReference type="PROSITE" id="PS51642">
    <property type="entry name" value="HEMOPEXIN_2"/>
    <property type="match status" value="3"/>
</dbReference>
<dbReference type="InterPro" id="IPR036365">
    <property type="entry name" value="PGBD-like_sf"/>
</dbReference>
<feature type="repeat" description="Hemopexin" evidence="24">
    <location>
        <begin position="387"/>
        <end position="435"/>
    </location>
</feature>
<dbReference type="GO" id="GO:0071492">
    <property type="term" value="P:cellular response to UV-A"/>
    <property type="evidence" value="ECO:0007669"/>
    <property type="project" value="Ensembl"/>
</dbReference>
<dbReference type="CDD" id="cd04278">
    <property type="entry name" value="ZnMc_MMP"/>
    <property type="match status" value="1"/>
</dbReference>
<dbReference type="OMA" id="LHGYPKD"/>
<feature type="short sequence motif" description="Cysteine switch" evidence="23">
    <location>
        <begin position="90"/>
        <end position="97"/>
    </location>
</feature>
<dbReference type="Pfam" id="PF00413">
    <property type="entry name" value="Peptidase_M10"/>
    <property type="match status" value="1"/>
</dbReference>
<comment type="cofactor">
    <cofactor evidence="20">
        <name>Ca(2+)</name>
        <dbReference type="ChEBI" id="CHEBI:29108"/>
    </cofactor>
    <text evidence="20">Can bind about 5 Ca(2+) ions per subunit.</text>
</comment>
<evidence type="ECO:0000256" key="16">
    <source>
        <dbReference type="ARBA" id="ARBA00036005"/>
    </source>
</evidence>
<dbReference type="PANTHER" id="PTHR10201:SF151">
    <property type="entry name" value="INTERSTITIAL COLLAGENASE"/>
    <property type="match status" value="1"/>
</dbReference>
<evidence type="ECO:0000256" key="8">
    <source>
        <dbReference type="ARBA" id="ARBA00022737"/>
    </source>
</evidence>
<feature type="binding site" evidence="19">
    <location>
        <position position="236"/>
    </location>
    <ligand>
        <name>Zn(2+)</name>
        <dbReference type="ChEBI" id="CHEBI:29105"/>
        <label>2</label>
        <note>catalytic</note>
    </ligand>
</feature>
<dbReference type="PRINTS" id="PR00138">
    <property type="entry name" value="MATRIXIN"/>
</dbReference>
<evidence type="ECO:0000256" key="22">
    <source>
        <dbReference type="PIRSR" id="PIRSR621190-4"/>
    </source>
</evidence>
<dbReference type="SMART" id="SM00120">
    <property type="entry name" value="HX"/>
    <property type="match status" value="4"/>
</dbReference>
<dbReference type="FunFam" id="2.110.10.10:FF:000002">
    <property type="entry name" value="Matrix metallopeptidase 3"/>
    <property type="match status" value="1"/>
</dbReference>
<feature type="binding site" description="in inhibited form" evidence="20">
    <location>
        <position position="92"/>
    </location>
    <ligand>
        <name>Zn(2+)</name>
        <dbReference type="ChEBI" id="CHEBI:29105"/>
        <label>2</label>
        <note>catalytic</note>
    </ligand>
</feature>
<dbReference type="InterPro" id="IPR000585">
    <property type="entry name" value="Hemopexin-like_dom"/>
</dbReference>
<dbReference type="GeneTree" id="ENSGT00940000154907"/>
<feature type="active site" evidence="18">
    <location>
        <position position="227"/>
    </location>
</feature>
<feature type="repeat" description="Hemopexin" evidence="24">
    <location>
        <begin position="436"/>
        <end position="478"/>
    </location>
</feature>
<feature type="disulfide bond" evidence="21">
    <location>
        <begin position="284"/>
        <end position="478"/>
    </location>
</feature>
<accession>A0A8C2VJT7</accession>
<dbReference type="AlphaFoldDB" id="A0A8C2VJT7"/>
<protein>
    <recommendedName>
        <fullName evidence="17">interstitial collagenase</fullName>
        <ecNumber evidence="17">3.4.24.7</ecNumber>
    </recommendedName>
</protein>
<dbReference type="GO" id="GO:0030198">
    <property type="term" value="P:extracellular matrix organization"/>
    <property type="evidence" value="ECO:0007669"/>
    <property type="project" value="TreeGrafter"/>
</dbReference>
<keyword evidence="3" id="KW-0964">Secreted</keyword>
<feature type="binding site" evidence="20">
    <location>
        <position position="201"/>
    </location>
    <ligand>
        <name>Ca(2+)</name>
        <dbReference type="ChEBI" id="CHEBI:29108"/>
        <label>3</label>
    </ligand>
</feature>
<evidence type="ECO:0000256" key="5">
    <source>
        <dbReference type="ARBA" id="ARBA00022670"/>
    </source>
</evidence>
<dbReference type="GO" id="GO:0031012">
    <property type="term" value="C:extracellular matrix"/>
    <property type="evidence" value="ECO:0007669"/>
    <property type="project" value="InterPro"/>
</dbReference>
<dbReference type="InterPro" id="IPR021158">
    <property type="entry name" value="Pept_M10A_Zn_BS"/>
</dbReference>
<feature type="binding site" evidence="20">
    <location>
        <position position="244"/>
    </location>
    <ligand>
        <name>Zn(2+)</name>
        <dbReference type="ChEBI" id="CHEBI:29105"/>
        <label>2</label>
        <note>catalytic</note>
    </ligand>
</feature>
<dbReference type="Ensembl" id="ENSCLAT00000016906.1">
    <property type="protein sequence ID" value="ENSCLAP00000016742.1"/>
    <property type="gene ID" value="ENSCLAG00000011491.1"/>
</dbReference>
<keyword evidence="14" id="KW-0865">Zymogen</keyword>
<evidence type="ECO:0000256" key="9">
    <source>
        <dbReference type="ARBA" id="ARBA00022801"/>
    </source>
</evidence>
<evidence type="ECO:0000256" key="1">
    <source>
        <dbReference type="ARBA" id="ARBA00004498"/>
    </source>
</evidence>
<sequence>MLSVPLLLLLLLWDVGSHGFPVTPEIQQEDAELVQKYLESYYNLNNGTQAGKQKRSIATQVEQLEEMQKFFGLKMTGKPDKETLNVMKQPRCGVPDVGWFTTMPGNPLWRNPNLTYRIMNYTPLLPKSVVDDSIKKAFELWSEFSPLTFTRIFQGEADIMISFIRGDHGDNNPFDGPGNRLAHAFGPGPRLGGDAHFDLDETWTDEFSKSINFIILNYNLYYVAAHEFGHSLGLGHSSDIASLMYPTYQSTGDVLLGQDDVNGIQQLYGKKKLLRTGSSAPQVCNSDLTFNAITTVRGEMEIVFFFFLIFKIRFYLRPMYNNEPEEVNFIAVFWPHLPSLFDAAYECDQEDKILFFKGSKYWAVQGLDALPGYPKDIYSTFGFPNTVKQIDAAASDAYTGKTYFFVDNKYWRYDESKRSMDEDYPKMIADDFPGIGSKVDAAFCKDEIFYFFHGKKQYKFDPATKKVTTLKANSWFNC</sequence>
<feature type="binding site" evidence="20">
    <location>
        <position position="192"/>
    </location>
    <ligand>
        <name>Ca(2+)</name>
        <dbReference type="ChEBI" id="CHEBI:29108"/>
        <label>2</label>
    </ligand>
</feature>
<evidence type="ECO:0000256" key="10">
    <source>
        <dbReference type="ARBA" id="ARBA00022833"/>
    </source>
</evidence>
<feature type="binding site" evidence="20">
    <location>
        <position position="440"/>
    </location>
    <ligand>
        <name>Ca(2+)</name>
        <dbReference type="ChEBI" id="CHEBI:29108"/>
        <label>4</label>
    </ligand>
</feature>
<feature type="binding site" evidence="20">
    <location>
        <position position="194"/>
    </location>
    <ligand>
        <name>Ca(2+)</name>
        <dbReference type="ChEBI" id="CHEBI:29108"/>
        <label>2</label>
    </ligand>
</feature>
<evidence type="ECO:0000256" key="13">
    <source>
        <dbReference type="ARBA" id="ARBA00023105"/>
    </source>
</evidence>
<keyword evidence="28" id="KW-1185">Reference proteome</keyword>
<feature type="binding site" evidence="20">
    <location>
        <position position="201"/>
    </location>
    <ligand>
        <name>Ca(2+)</name>
        <dbReference type="ChEBI" id="CHEBI:29108"/>
        <label>1</label>
    </ligand>
</feature>
<evidence type="ECO:0000256" key="25">
    <source>
        <dbReference type="SAM" id="SignalP"/>
    </source>
</evidence>
<feature type="binding site" evidence="20">
    <location>
        <position position="198"/>
    </location>
    <ligand>
        <name>Ca(2+)</name>
        <dbReference type="ChEBI" id="CHEBI:29108"/>
        <label>3</label>
    </ligand>
</feature>
<feature type="binding site" evidence="19">
    <location>
        <position position="226"/>
    </location>
    <ligand>
        <name>Zn(2+)</name>
        <dbReference type="ChEBI" id="CHEBI:29105"/>
        <label>2</label>
        <note>catalytic</note>
    </ligand>
</feature>
<feature type="binding site" evidence="20">
    <location>
        <position position="168"/>
    </location>
    <ligand>
        <name>Zn(2+)</name>
        <dbReference type="ChEBI" id="CHEBI:29105"/>
        <label>1</label>
    </ligand>
</feature>
<evidence type="ECO:0000256" key="18">
    <source>
        <dbReference type="PIRSR" id="PIRSR001191-1"/>
    </source>
</evidence>
<evidence type="ECO:0000256" key="23">
    <source>
        <dbReference type="PIRSR" id="PIRSR621190-5"/>
    </source>
</evidence>
<feature type="binding site" evidence="20">
    <location>
        <position position="176"/>
    </location>
    <ligand>
        <name>Ca(2+)</name>
        <dbReference type="ChEBI" id="CHEBI:29108"/>
        <label>3</label>
    </ligand>
</feature>